<dbReference type="Gene3D" id="1.10.287.1490">
    <property type="match status" value="1"/>
</dbReference>
<organism evidence="7">
    <name type="scientific">Anopheles darlingi</name>
    <name type="common">Mosquito</name>
    <dbReference type="NCBI Taxonomy" id="43151"/>
    <lineage>
        <taxon>Eukaryota</taxon>
        <taxon>Metazoa</taxon>
        <taxon>Ecdysozoa</taxon>
        <taxon>Arthropoda</taxon>
        <taxon>Hexapoda</taxon>
        <taxon>Insecta</taxon>
        <taxon>Pterygota</taxon>
        <taxon>Neoptera</taxon>
        <taxon>Endopterygota</taxon>
        <taxon>Diptera</taxon>
        <taxon>Nematocera</taxon>
        <taxon>Culicoidea</taxon>
        <taxon>Culicidae</taxon>
        <taxon>Anophelinae</taxon>
        <taxon>Anopheles</taxon>
    </lineage>
</organism>
<comment type="subcellular location">
    <subcellularLocation>
        <location evidence="1">Cytoplasm</location>
        <location evidence="1">Cytoskeleton</location>
        <location evidence="1">Microtubule organizing center</location>
        <location evidence="1">Centrosome</location>
        <location evidence="1">Centriole</location>
    </subcellularLocation>
</comment>
<feature type="coiled-coil region" evidence="5">
    <location>
        <begin position="1025"/>
        <end position="1073"/>
    </location>
</feature>
<dbReference type="SUPFAM" id="SSF57997">
    <property type="entry name" value="Tropomyosin"/>
    <property type="match status" value="1"/>
</dbReference>
<feature type="region of interest" description="Disordered" evidence="6">
    <location>
        <begin position="472"/>
        <end position="492"/>
    </location>
</feature>
<dbReference type="VEuPathDB" id="VectorBase:ADAR2_007977"/>
<dbReference type="VEuPathDB" id="VectorBase:ADAC008010"/>
<proteinExistence type="inferred from homology"/>
<feature type="region of interest" description="Disordered" evidence="6">
    <location>
        <begin position="277"/>
        <end position="298"/>
    </location>
</feature>
<name>A0A2M4CU25_ANODA</name>
<sequence length="1110" mass="126669">MDIESRHSELRQRLDHLGFGHPLPLSAIGIVSAILDDLIQTAEKLKSANQQIEQLYQEKAAWELGVEPYKCDNSRLLAECNELHLELIKQQDKHILANTELRSRVRSLQAEKKLLEEKCLQAEGKVRELQANGGPGSSSDCAKSRKDTVNKQRKPFISTVRGGGSYPATSCCEPQQKSAPSGMGEMRCRCPCNQVKQVDAVHEVERLKVETQNQQGVIDALQKQIDFRDREIHRLGALFSGGRPAEALAKDCCYRGVDVLGQDVDTLQQEKLSLQRKLDETQTAHERTSRKLGKMSEKNQQLEKELREMENVALKVESEANLNILEQSRQNSDLQAKLQQWQMRVKELESLLELCSGTSRIQLQTDSSATSSSCPSAAPLDTALQNALKQATEEMRQLYKQLNELKDREHSLRSDHEKVKAKYTKLKQKYSILEASQSRTNVITDIESQAELRSLKDQCDELEVKLRKVKEERDRYSSESERQHRVVKELKRESSDKELELTQLKSELQLQRKLTKSATTNVALGTGRIKTADSIASGQSSLSIQAAIHRIERERDESKCEVQRLEQERDALRDKLKLSTRSQREEMAKHENFILGYSAQVAKLEGEKRDLLLSKSSSQTKLQLMKEENRELQDRLKEQEDSYHKLKVSYSQLKILQEQTERSLTQHQNRLMSSETQLGTTEAKLHRVDSAVEDVQKELGNLRGEISVLKASNVALEGEKDQLLIELDKKTEKLFAVEAELASLKAKRNELQSTIDRMQHKLENVSTDNIQKESTLRSFSTETDTLKKQLANLKRSNDNASTENGRLTNDLTDALGELTLTKRKLKDSQQEVEGMKSQLREYVQEIRRAEELLLAKEREREDILKQYKSLSEGANTLEASNQTLEMESMEAKKLLQEAEDRISGLEELVTIREQDITECERQINELSAQLAVAESELEALRDNNHALLLDLEATKELCSKLDLQKDKLSEELQEHSNIREQLAREKETLQKELSLARTGDRAAVNGLQELLAASRAEVEQQRIVLAQREQERDKLVTETDALRARLAEQQEAVRRSEALASEYSVQLQELRRKLTDERFALIRSRDADPSDIDPSEVDLEDDEQNRYSTM</sequence>
<feature type="compositionally biased region" description="Acidic residues" evidence="6">
    <location>
        <begin position="1089"/>
        <end position="1103"/>
    </location>
</feature>
<feature type="coiled-coil region" evidence="5">
    <location>
        <begin position="692"/>
        <end position="999"/>
    </location>
</feature>
<dbReference type="InterPro" id="IPR051877">
    <property type="entry name" value="Centriole_BasalBody_StrucProt"/>
</dbReference>
<evidence type="ECO:0000256" key="6">
    <source>
        <dbReference type="SAM" id="MobiDB-lite"/>
    </source>
</evidence>
<evidence type="ECO:0000256" key="1">
    <source>
        <dbReference type="ARBA" id="ARBA00004114"/>
    </source>
</evidence>
<dbReference type="GO" id="GO:0005814">
    <property type="term" value="C:centriole"/>
    <property type="evidence" value="ECO:0007669"/>
    <property type="project" value="UniProtKB-SubCell"/>
</dbReference>
<feature type="region of interest" description="Disordered" evidence="6">
    <location>
        <begin position="129"/>
        <end position="150"/>
    </location>
</feature>
<feature type="coiled-coil region" evidence="5">
    <location>
        <begin position="615"/>
        <end position="649"/>
    </location>
</feature>
<dbReference type="VEuPathDB" id="VectorBase:ADAC008011"/>
<evidence type="ECO:0000256" key="4">
    <source>
        <dbReference type="ARBA" id="ARBA00038123"/>
    </source>
</evidence>
<feature type="coiled-coil region" evidence="5">
    <location>
        <begin position="35"/>
        <end position="65"/>
    </location>
</feature>
<dbReference type="PANTHER" id="PTHR20544">
    <property type="entry name" value="CENTROSOMAL PROTEIN CEP135"/>
    <property type="match status" value="1"/>
</dbReference>
<dbReference type="EMBL" id="GGFL01004664">
    <property type="protein sequence ID" value="MBW68842.1"/>
    <property type="molecule type" value="Transcribed_RNA"/>
</dbReference>
<keyword evidence="2" id="KW-0963">Cytoplasm</keyword>
<keyword evidence="5" id="KW-0175">Coiled coil</keyword>
<evidence type="ECO:0000256" key="2">
    <source>
        <dbReference type="ARBA" id="ARBA00022490"/>
    </source>
</evidence>
<feature type="region of interest" description="Disordered" evidence="6">
    <location>
        <begin position="1085"/>
        <end position="1110"/>
    </location>
</feature>
<feature type="coiled-coil region" evidence="5">
    <location>
        <begin position="548"/>
        <end position="582"/>
    </location>
</feature>
<keyword evidence="3" id="KW-0206">Cytoskeleton</keyword>
<dbReference type="AlphaFoldDB" id="A0A2M4CU25"/>
<evidence type="ECO:0000313" key="7">
    <source>
        <dbReference type="EMBL" id="MBW68842.1"/>
    </source>
</evidence>
<protein>
    <submittedName>
        <fullName evidence="7">Putative myosin class ii heavy chain</fullName>
    </submittedName>
</protein>
<evidence type="ECO:0000256" key="5">
    <source>
        <dbReference type="SAM" id="Coils"/>
    </source>
</evidence>
<accession>A0A2M4CU25</accession>
<comment type="similarity">
    <text evidence="4">Belongs to the CEP135/TSGA10 family.</text>
</comment>
<reference evidence="7" key="1">
    <citation type="submission" date="2018-01" db="EMBL/GenBank/DDBJ databases">
        <title>An insight into the sialome of Amazonian anophelines.</title>
        <authorList>
            <person name="Ribeiro J.M."/>
            <person name="Scarpassa V."/>
            <person name="Calvo E."/>
        </authorList>
    </citation>
    <scope>NUCLEOTIDE SEQUENCE</scope>
</reference>
<evidence type="ECO:0000256" key="3">
    <source>
        <dbReference type="ARBA" id="ARBA00023212"/>
    </source>
</evidence>
<dbReference type="PANTHER" id="PTHR20544:SF0">
    <property type="entry name" value="NUCLEOPROTEIN TPR_MLP1 DOMAIN-CONTAINING PROTEIN"/>
    <property type="match status" value="1"/>
</dbReference>